<dbReference type="OrthoDB" id="35899at2157"/>
<dbReference type="Proteomes" id="UP000219453">
    <property type="component" value="Unassembled WGS sequence"/>
</dbReference>
<name>A0A285P022_NATPI</name>
<dbReference type="GO" id="GO:0016829">
    <property type="term" value="F:lyase activity"/>
    <property type="evidence" value="ECO:0007669"/>
    <property type="project" value="InterPro"/>
</dbReference>
<dbReference type="Gene3D" id="2.40.400.10">
    <property type="entry name" value="Acetoacetate decarboxylase-like"/>
    <property type="match status" value="1"/>
</dbReference>
<gene>
    <name evidence="1" type="ORF">SAMN06269185_2375</name>
</gene>
<sequence length="249" mass="26372">MTEDERTAVLSTGHEVALPLSTDASIVAATFGASLDGVRTLLPEELAPIRVTPSRAAATLMCVEYDRIGRGEIEPYAEFGVLFAAAPDDGTAPPDARTASPLSLLTGEGGGYVWTLPVTTEPARALGEIWSYPKIVAGIEFEDEGATRRTTVDIDGERLLSVEIRRPRTLSSGVTTRSYTAGDDGVVREPLTLRGDFGAAPLSSRVALSLGDHPQADRLRALDLGSRALARIAFEGEFRIAPPEPLGGD</sequence>
<proteinExistence type="predicted"/>
<keyword evidence="2" id="KW-1185">Reference proteome</keyword>
<protein>
    <submittedName>
        <fullName evidence="1">Acetoacetate decarboxylase (ADC)</fullName>
    </submittedName>
</protein>
<dbReference type="SUPFAM" id="SSF160104">
    <property type="entry name" value="Acetoacetate decarboxylase-like"/>
    <property type="match status" value="1"/>
</dbReference>
<organism evidence="1 2">
    <name type="scientific">Natronoarchaeum philippinense</name>
    <dbReference type="NCBI Taxonomy" id="558529"/>
    <lineage>
        <taxon>Archaea</taxon>
        <taxon>Methanobacteriati</taxon>
        <taxon>Methanobacteriota</taxon>
        <taxon>Stenosarchaea group</taxon>
        <taxon>Halobacteria</taxon>
        <taxon>Halobacteriales</taxon>
        <taxon>Natronoarchaeaceae</taxon>
    </lineage>
</organism>
<evidence type="ECO:0000313" key="1">
    <source>
        <dbReference type="EMBL" id="SNZ15092.1"/>
    </source>
</evidence>
<accession>A0A285P022</accession>
<dbReference type="EMBL" id="OBEJ01000003">
    <property type="protein sequence ID" value="SNZ15092.1"/>
    <property type="molecule type" value="Genomic_DNA"/>
</dbReference>
<dbReference type="InterPro" id="IPR010451">
    <property type="entry name" value="Acetoacetate_decarboxylase"/>
</dbReference>
<dbReference type="InterPro" id="IPR023375">
    <property type="entry name" value="ADC_dom_sf"/>
</dbReference>
<dbReference type="Pfam" id="PF06314">
    <property type="entry name" value="ADC"/>
    <property type="match status" value="1"/>
</dbReference>
<dbReference type="AlphaFoldDB" id="A0A285P022"/>
<reference evidence="1 2" key="1">
    <citation type="submission" date="2017-09" db="EMBL/GenBank/DDBJ databases">
        <authorList>
            <person name="Ehlers B."/>
            <person name="Leendertz F.H."/>
        </authorList>
    </citation>
    <scope>NUCLEOTIDE SEQUENCE [LARGE SCALE GENOMIC DNA]</scope>
    <source>
        <strain evidence="1 2">DSM 27208</strain>
    </source>
</reference>
<evidence type="ECO:0000313" key="2">
    <source>
        <dbReference type="Proteomes" id="UP000219453"/>
    </source>
</evidence>
<dbReference type="RefSeq" id="WP_097009295.1">
    <property type="nucleotide sequence ID" value="NZ_OBEJ01000003.1"/>
</dbReference>